<accession>A0A6B3NKH8</accession>
<sequence>MNSIKSSRPTRQPLKPHQKLSRTQKPQKLHYYRAIVGETTLRLVVNIVISTAAIAGLVQLLPYQLSQQSKLQEVRREVKRTQARVNNLRNDFSRSFDPRQAQRVMQEQTYRFNPSQRQVVWKDLDDFGDY</sequence>
<keyword evidence="2" id="KW-0472">Membrane</keyword>
<evidence type="ECO:0008006" key="4">
    <source>
        <dbReference type="Google" id="ProtNLM"/>
    </source>
</evidence>
<organism evidence="3">
    <name type="scientific">Symploca sp. SIO1C4</name>
    <dbReference type="NCBI Taxonomy" id="2607765"/>
    <lineage>
        <taxon>Bacteria</taxon>
        <taxon>Bacillati</taxon>
        <taxon>Cyanobacteriota</taxon>
        <taxon>Cyanophyceae</taxon>
        <taxon>Coleofasciculales</taxon>
        <taxon>Coleofasciculaceae</taxon>
        <taxon>Symploca</taxon>
    </lineage>
</organism>
<feature type="transmembrane region" description="Helical" evidence="2">
    <location>
        <begin position="43"/>
        <end position="63"/>
    </location>
</feature>
<keyword evidence="2" id="KW-0812">Transmembrane</keyword>
<evidence type="ECO:0000256" key="2">
    <source>
        <dbReference type="SAM" id="Phobius"/>
    </source>
</evidence>
<feature type="compositionally biased region" description="Basic residues" evidence="1">
    <location>
        <begin position="14"/>
        <end position="26"/>
    </location>
</feature>
<feature type="compositionally biased region" description="Polar residues" evidence="1">
    <location>
        <begin position="1"/>
        <end position="10"/>
    </location>
</feature>
<feature type="region of interest" description="Disordered" evidence="1">
    <location>
        <begin position="1"/>
        <end position="26"/>
    </location>
</feature>
<dbReference type="AlphaFoldDB" id="A0A6B3NKH8"/>
<evidence type="ECO:0000256" key="1">
    <source>
        <dbReference type="SAM" id="MobiDB-lite"/>
    </source>
</evidence>
<evidence type="ECO:0000313" key="3">
    <source>
        <dbReference type="EMBL" id="NER29748.1"/>
    </source>
</evidence>
<comment type="caution">
    <text evidence="3">The sequence shown here is derived from an EMBL/GenBank/DDBJ whole genome shotgun (WGS) entry which is preliminary data.</text>
</comment>
<proteinExistence type="predicted"/>
<protein>
    <recommendedName>
        <fullName evidence="4">Septum formation initiator family protein</fullName>
    </recommendedName>
</protein>
<keyword evidence="2" id="KW-1133">Transmembrane helix</keyword>
<name>A0A6B3NKH8_9CYAN</name>
<dbReference type="EMBL" id="JAAHFQ010000423">
    <property type="protein sequence ID" value="NER29748.1"/>
    <property type="molecule type" value="Genomic_DNA"/>
</dbReference>
<gene>
    <name evidence="3" type="ORF">F6J89_19550</name>
</gene>
<reference evidence="3" key="1">
    <citation type="submission" date="2019-11" db="EMBL/GenBank/DDBJ databases">
        <title>Genomic insights into an expanded diversity of filamentous marine cyanobacteria reveals the extraordinary biosynthetic potential of Moorea and Okeania.</title>
        <authorList>
            <person name="Ferreira Leao T."/>
            <person name="Wang M."/>
            <person name="Moss N."/>
            <person name="Da Silva R."/>
            <person name="Sanders J."/>
            <person name="Nurk S."/>
            <person name="Gurevich A."/>
            <person name="Humphrey G."/>
            <person name="Reher R."/>
            <person name="Zhu Q."/>
            <person name="Belda-Ferre P."/>
            <person name="Glukhov E."/>
            <person name="Rex R."/>
            <person name="Dorrestein P.C."/>
            <person name="Knight R."/>
            <person name="Pevzner P."/>
            <person name="Gerwick W.H."/>
            <person name="Gerwick L."/>
        </authorList>
    </citation>
    <scope>NUCLEOTIDE SEQUENCE</scope>
    <source>
        <strain evidence="3">SIO1C4</strain>
    </source>
</reference>